<dbReference type="PANTHER" id="PTHR42928">
    <property type="entry name" value="TRICARBOXYLATE-BINDING PROTEIN"/>
    <property type="match status" value="1"/>
</dbReference>
<sequence>MQSGVFMNRREFSALLGAGLFLGSSSGHAESWPGKPVKLIVPFAAGSSPDIVNRLFANELALALGQPVIIDNRPGANGITGTAAALGAAPDGYTLLYVNVGTLAINPTLFPKQKYDPLVDLVPIALTASTMNALVVRPTLPVHSVQDLIAYAKAHPDKLTMGSSGTGTTGHLSGELFKEMAGITAVHVPYKGSSAAYTDIAGERVDFMFDNLLSVGPYAKDGRVRLLAVTASQRSALFPEVRTLQETGLKGYETISWGGIAAPRGTPQPLIQKLQQAAEKTNQSPAVKAFYQQTGTLAMAPMSAEQFIAFVKREQDKWAALVKRAGAANI</sequence>
<keyword evidence="3" id="KW-1185">Reference proteome</keyword>
<evidence type="ECO:0000313" key="3">
    <source>
        <dbReference type="Proteomes" id="UP000265619"/>
    </source>
</evidence>
<accession>A0A9X8GX63</accession>
<dbReference type="EMBL" id="QXMN01000002">
    <property type="protein sequence ID" value="RIX84717.1"/>
    <property type="molecule type" value="Genomic_DNA"/>
</dbReference>
<dbReference type="PANTHER" id="PTHR42928:SF5">
    <property type="entry name" value="BLR1237 PROTEIN"/>
    <property type="match status" value="1"/>
</dbReference>
<dbReference type="InterPro" id="IPR005064">
    <property type="entry name" value="BUG"/>
</dbReference>
<dbReference type="Gene3D" id="3.40.190.150">
    <property type="entry name" value="Bordetella uptake gene, domain 1"/>
    <property type="match status" value="1"/>
</dbReference>
<reference evidence="2 3" key="1">
    <citation type="submission" date="2018-09" db="EMBL/GenBank/DDBJ databases">
        <title>Acidovorax cavernicola nov. sp. isolated from Gruta de las Maravillas (Aracena, Spain).</title>
        <authorList>
            <person name="Jurado V."/>
            <person name="Gutierrez-Patricio S."/>
            <person name="Gonzalez-Pimentel J.L."/>
            <person name="Miller A.Z."/>
            <person name="Laiz L."/>
            <person name="Saiz-Jimenez C."/>
        </authorList>
    </citation>
    <scope>NUCLEOTIDE SEQUENCE [LARGE SCALE GENOMIC DNA]</scope>
    <source>
        <strain evidence="2 3">1011MAR4D40.2</strain>
    </source>
</reference>
<organism evidence="2 3">
    <name type="scientific">Acidovorax cavernicola</name>
    <dbReference type="NCBI Taxonomy" id="1675792"/>
    <lineage>
        <taxon>Bacteria</taxon>
        <taxon>Pseudomonadati</taxon>
        <taxon>Pseudomonadota</taxon>
        <taxon>Betaproteobacteria</taxon>
        <taxon>Burkholderiales</taxon>
        <taxon>Comamonadaceae</taxon>
        <taxon>Acidovorax</taxon>
    </lineage>
</organism>
<comment type="similarity">
    <text evidence="1">Belongs to the UPF0065 (bug) family.</text>
</comment>
<evidence type="ECO:0000256" key="1">
    <source>
        <dbReference type="ARBA" id="ARBA00006987"/>
    </source>
</evidence>
<gene>
    <name evidence="2" type="ORF">D3H34_03610</name>
</gene>
<dbReference type="AlphaFoldDB" id="A0A9X8GX63"/>
<dbReference type="Gene3D" id="3.40.190.10">
    <property type="entry name" value="Periplasmic binding protein-like II"/>
    <property type="match status" value="1"/>
</dbReference>
<protein>
    <submittedName>
        <fullName evidence="2">Tripartite tricarboxylate transporter substrate binding protein</fullName>
    </submittedName>
</protein>
<dbReference type="CDD" id="cd07012">
    <property type="entry name" value="PBP2_Bug_TTT"/>
    <property type="match status" value="1"/>
</dbReference>
<evidence type="ECO:0000313" key="2">
    <source>
        <dbReference type="EMBL" id="RIX84717.1"/>
    </source>
</evidence>
<name>A0A9X8GX63_9BURK</name>
<proteinExistence type="inferred from homology"/>
<comment type="caution">
    <text evidence="2">The sequence shown here is derived from an EMBL/GenBank/DDBJ whole genome shotgun (WGS) entry which is preliminary data.</text>
</comment>
<dbReference type="OrthoDB" id="8678477at2"/>
<dbReference type="Proteomes" id="UP000265619">
    <property type="component" value="Unassembled WGS sequence"/>
</dbReference>
<dbReference type="SUPFAM" id="SSF53850">
    <property type="entry name" value="Periplasmic binding protein-like II"/>
    <property type="match status" value="1"/>
</dbReference>
<dbReference type="PIRSF" id="PIRSF017082">
    <property type="entry name" value="YflP"/>
    <property type="match status" value="1"/>
</dbReference>
<dbReference type="InterPro" id="IPR042100">
    <property type="entry name" value="Bug_dom1"/>
</dbReference>
<dbReference type="Pfam" id="PF03401">
    <property type="entry name" value="TctC"/>
    <property type="match status" value="1"/>
</dbReference>